<evidence type="ECO:0000313" key="7">
    <source>
        <dbReference type="Proteomes" id="UP001652582"/>
    </source>
</evidence>
<dbReference type="InterPro" id="IPR013087">
    <property type="entry name" value="Znf_C2H2_type"/>
</dbReference>
<evidence type="ECO:0000313" key="8">
    <source>
        <dbReference type="RefSeq" id="XP_023943088.2"/>
    </source>
</evidence>
<name>A0A6J1NDM2_BICAN</name>
<dbReference type="KEGG" id="bany:112049443"/>
<keyword evidence="4" id="KW-0862">Zinc</keyword>
<dbReference type="GO" id="GO:0008270">
    <property type="term" value="F:zinc ion binding"/>
    <property type="evidence" value="ECO:0007669"/>
    <property type="project" value="UniProtKB-KW"/>
</dbReference>
<dbReference type="PROSITE" id="PS50157">
    <property type="entry name" value="ZINC_FINGER_C2H2_2"/>
    <property type="match status" value="2"/>
</dbReference>
<dbReference type="SUPFAM" id="SSF57667">
    <property type="entry name" value="beta-beta-alpha zinc fingers"/>
    <property type="match status" value="2"/>
</dbReference>
<organism evidence="7 8">
    <name type="scientific">Bicyclus anynana</name>
    <name type="common">Squinting bush brown butterfly</name>
    <dbReference type="NCBI Taxonomy" id="110368"/>
    <lineage>
        <taxon>Eukaryota</taxon>
        <taxon>Metazoa</taxon>
        <taxon>Ecdysozoa</taxon>
        <taxon>Arthropoda</taxon>
        <taxon>Hexapoda</taxon>
        <taxon>Insecta</taxon>
        <taxon>Pterygota</taxon>
        <taxon>Neoptera</taxon>
        <taxon>Endopterygota</taxon>
        <taxon>Lepidoptera</taxon>
        <taxon>Glossata</taxon>
        <taxon>Ditrysia</taxon>
        <taxon>Papilionoidea</taxon>
        <taxon>Nymphalidae</taxon>
        <taxon>Satyrinae</taxon>
        <taxon>Satyrini</taxon>
        <taxon>Mycalesina</taxon>
        <taxon>Bicyclus</taxon>
    </lineage>
</organism>
<dbReference type="AlphaFoldDB" id="A0A6J1NDM2"/>
<dbReference type="OrthoDB" id="10039931at2759"/>
<evidence type="ECO:0000256" key="3">
    <source>
        <dbReference type="ARBA" id="ARBA00022771"/>
    </source>
</evidence>
<gene>
    <name evidence="8" type="primary">LOC112049443</name>
</gene>
<evidence type="ECO:0000259" key="6">
    <source>
        <dbReference type="PROSITE" id="PS50157"/>
    </source>
</evidence>
<dbReference type="InterPro" id="IPR036236">
    <property type="entry name" value="Znf_C2H2_sf"/>
</dbReference>
<evidence type="ECO:0000256" key="4">
    <source>
        <dbReference type="ARBA" id="ARBA00022833"/>
    </source>
</evidence>
<keyword evidence="1" id="KW-0479">Metal-binding</keyword>
<evidence type="ECO:0000256" key="2">
    <source>
        <dbReference type="ARBA" id="ARBA00022737"/>
    </source>
</evidence>
<dbReference type="GO" id="GO:0005634">
    <property type="term" value="C:nucleus"/>
    <property type="evidence" value="ECO:0007669"/>
    <property type="project" value="UniProtKB-SubCell"/>
</dbReference>
<dbReference type="SMART" id="SM00355">
    <property type="entry name" value="ZnF_C2H2"/>
    <property type="match status" value="8"/>
</dbReference>
<dbReference type="Proteomes" id="UP001652582">
    <property type="component" value="Chromosome 17"/>
</dbReference>
<feature type="domain" description="C2H2-type" evidence="6">
    <location>
        <begin position="223"/>
        <end position="252"/>
    </location>
</feature>
<feature type="domain" description="C2H2-type" evidence="6">
    <location>
        <begin position="341"/>
        <end position="368"/>
    </location>
</feature>
<dbReference type="PANTHER" id="PTHR24379:SF121">
    <property type="entry name" value="C2H2-TYPE DOMAIN-CONTAINING PROTEIN"/>
    <property type="match status" value="1"/>
</dbReference>
<keyword evidence="2" id="KW-0677">Repeat</keyword>
<reference evidence="8" key="1">
    <citation type="submission" date="2025-08" db="UniProtKB">
        <authorList>
            <consortium name="RefSeq"/>
        </authorList>
    </citation>
    <scope>IDENTIFICATION</scope>
</reference>
<dbReference type="PANTHER" id="PTHR24379">
    <property type="entry name" value="KRAB AND ZINC FINGER DOMAIN-CONTAINING"/>
    <property type="match status" value="1"/>
</dbReference>
<proteinExistence type="predicted"/>
<dbReference type="PROSITE" id="PS00028">
    <property type="entry name" value="ZINC_FINGER_C2H2_1"/>
    <property type="match status" value="4"/>
</dbReference>
<accession>A0A6J1NDM2</accession>
<keyword evidence="3 5" id="KW-0863">Zinc-finger</keyword>
<dbReference type="Gene3D" id="3.30.160.60">
    <property type="entry name" value="Classic Zinc Finger"/>
    <property type="match status" value="4"/>
</dbReference>
<keyword evidence="7" id="KW-1185">Reference proteome</keyword>
<evidence type="ECO:0000256" key="5">
    <source>
        <dbReference type="PROSITE-ProRule" id="PRU00042"/>
    </source>
</evidence>
<dbReference type="RefSeq" id="XP_023943088.2">
    <property type="nucleotide sequence ID" value="XM_024087320.2"/>
</dbReference>
<evidence type="ECO:0000256" key="1">
    <source>
        <dbReference type="ARBA" id="ARBA00022723"/>
    </source>
</evidence>
<dbReference type="GeneID" id="112049443"/>
<sequence length="552" mass="63828">MQNSVECVENRVETQPKVKLLRCVEWLQNQNELKKAPNGSKEFDIDSNASRKEFLLSGGDDTTVPSGVDELVIQPKFVPVRHLRTKDLEMQCEWQSCFSCFSDYEQFQEHVRSHQSQLHVIQTEENVDYVCLWDVCGHRTSDFSEMIRHINYHAYHARLLAIGLNGRATLKLEQCRKDSSKRNQLPPLKHKHSCMWVECSQSYNSIQSLFDHVKHHISYSERHLCSWAGCGAVFPRRPLLTMHVRSHTRERVIACYHCGQHFACNRKLSDHLIRQNVDPSTGIPCSMCGVLFASEYLKREHERQHISAYACAMCDMSAPSPAALAYHMRYRHLSSSGTRTHACPHCSYKAVTKSDLRKHIPIHKKKKRKAKDIEVISDSDSSEEEVRKKKVLKKYACHMCPEKEVKVFSRGTRLTTHLVKVHGAQWSFGHSRFRYQISDDGMYRLTTTRFEYEDISKNILDDYSRPKESLNKTLEFEVIEIADATKTTPKQFEISLKNNDIKEEGQAGGENVKKENRDEIDQNRAVEITMCDVDHDGNIINTKIIQSYPLQL</sequence>
<protein>
    <submittedName>
        <fullName evidence="8">Histone H4 transcription factor</fullName>
    </submittedName>
</protein>